<evidence type="ECO:0000313" key="2">
    <source>
        <dbReference type="Proteomes" id="UP000381378"/>
    </source>
</evidence>
<reference evidence="1 2" key="1">
    <citation type="submission" date="2019-09" db="EMBL/GenBank/DDBJ databases">
        <authorList>
            <person name="Chandra G."/>
            <person name="Truman W A."/>
        </authorList>
    </citation>
    <scope>NUCLEOTIDE SEQUENCE [LARGE SCALE GENOMIC DNA]</scope>
    <source>
        <strain evidence="1">PS928</strain>
    </source>
</reference>
<dbReference type="AlphaFoldDB" id="A0A5E7RWB9"/>
<proteinExistence type="predicted"/>
<dbReference type="Proteomes" id="UP000381378">
    <property type="component" value="Unassembled WGS sequence"/>
</dbReference>
<protein>
    <submittedName>
        <fullName evidence="1">Uncharacterized protein</fullName>
    </submittedName>
</protein>
<name>A0A5E7RWB9_PSEFL</name>
<gene>
    <name evidence="1" type="ORF">PS928_00469</name>
</gene>
<organism evidence="1 2">
    <name type="scientific">Pseudomonas fluorescens</name>
    <dbReference type="NCBI Taxonomy" id="294"/>
    <lineage>
        <taxon>Bacteria</taxon>
        <taxon>Pseudomonadati</taxon>
        <taxon>Pseudomonadota</taxon>
        <taxon>Gammaproteobacteria</taxon>
        <taxon>Pseudomonadales</taxon>
        <taxon>Pseudomonadaceae</taxon>
        <taxon>Pseudomonas</taxon>
    </lineage>
</organism>
<dbReference type="EMBL" id="CABVJF010000002">
    <property type="protein sequence ID" value="VVP78319.1"/>
    <property type="molecule type" value="Genomic_DNA"/>
</dbReference>
<sequence>MLGVYRVYELWELLHQSAEQFTEQPSFLDWHLRKEYLFHCNFENVNIDNFPNAEECIVPRPKES</sequence>
<evidence type="ECO:0000313" key="1">
    <source>
        <dbReference type="EMBL" id="VVP78319.1"/>
    </source>
</evidence>
<accession>A0A5E7RWB9</accession>